<dbReference type="Gene3D" id="1.10.10.60">
    <property type="entry name" value="Homeodomain-like"/>
    <property type="match status" value="1"/>
</dbReference>
<feature type="compositionally biased region" description="Low complexity" evidence="4">
    <location>
        <begin position="65"/>
        <end position="94"/>
    </location>
</feature>
<feature type="compositionally biased region" description="Basic and acidic residues" evidence="4">
    <location>
        <begin position="37"/>
        <end position="47"/>
    </location>
</feature>
<name>A0ABR1PH02_DIAER</name>
<gene>
    <name evidence="7" type="primary">TBF1</name>
    <name evidence="7" type="ORF">SLS63_003453</name>
</gene>
<dbReference type="InterPro" id="IPR017930">
    <property type="entry name" value="Myb_dom"/>
</dbReference>
<evidence type="ECO:0000256" key="2">
    <source>
        <dbReference type="ARBA" id="ARBA00023242"/>
    </source>
</evidence>
<feature type="domain" description="HTH myb-type" evidence="6">
    <location>
        <begin position="599"/>
        <end position="651"/>
    </location>
</feature>
<keyword evidence="8" id="KW-1185">Reference proteome</keyword>
<protein>
    <submittedName>
        <fullName evidence="7">TTAGGG repeat binding factor</fullName>
    </submittedName>
</protein>
<dbReference type="CDD" id="cd11660">
    <property type="entry name" value="SANT_TRF"/>
    <property type="match status" value="1"/>
</dbReference>
<feature type="domain" description="Myb-like" evidence="5">
    <location>
        <begin position="599"/>
        <end position="655"/>
    </location>
</feature>
<dbReference type="PROSITE" id="PS50090">
    <property type="entry name" value="MYB_LIKE"/>
    <property type="match status" value="1"/>
</dbReference>
<evidence type="ECO:0000259" key="5">
    <source>
        <dbReference type="PROSITE" id="PS50090"/>
    </source>
</evidence>
<dbReference type="Pfam" id="PF08558">
    <property type="entry name" value="TRF"/>
    <property type="match status" value="1"/>
</dbReference>
<reference evidence="7 8" key="1">
    <citation type="submission" date="2024-02" db="EMBL/GenBank/DDBJ databases">
        <title>De novo assembly and annotation of 12 fungi associated with fruit tree decline syndrome in Ontario, Canada.</title>
        <authorList>
            <person name="Sulman M."/>
            <person name="Ellouze W."/>
            <person name="Ilyukhin E."/>
        </authorList>
    </citation>
    <scope>NUCLEOTIDE SEQUENCE [LARGE SCALE GENOMIC DNA]</scope>
    <source>
        <strain evidence="7 8">M169</strain>
    </source>
</reference>
<feature type="compositionally biased region" description="Low complexity" evidence="4">
    <location>
        <begin position="165"/>
        <end position="181"/>
    </location>
</feature>
<feature type="compositionally biased region" description="Polar residues" evidence="4">
    <location>
        <begin position="696"/>
        <end position="712"/>
    </location>
</feature>
<dbReference type="InterPro" id="IPR013867">
    <property type="entry name" value="Telomere_rpt-bd_fac_dimer_dom"/>
</dbReference>
<feature type="compositionally biased region" description="Polar residues" evidence="4">
    <location>
        <begin position="48"/>
        <end position="64"/>
    </location>
</feature>
<evidence type="ECO:0000256" key="3">
    <source>
        <dbReference type="ARBA" id="ARBA00023306"/>
    </source>
</evidence>
<keyword evidence="3" id="KW-0131">Cell cycle</keyword>
<keyword evidence="2" id="KW-0539">Nucleus</keyword>
<feature type="compositionally biased region" description="Basic and acidic residues" evidence="4">
    <location>
        <begin position="139"/>
        <end position="164"/>
    </location>
</feature>
<feature type="compositionally biased region" description="Low complexity" evidence="4">
    <location>
        <begin position="102"/>
        <end position="126"/>
    </location>
</feature>
<feature type="region of interest" description="Disordered" evidence="4">
    <location>
        <begin position="1"/>
        <end position="181"/>
    </location>
</feature>
<evidence type="ECO:0000313" key="8">
    <source>
        <dbReference type="Proteomes" id="UP001430848"/>
    </source>
</evidence>
<keyword evidence="1" id="KW-0238">DNA-binding</keyword>
<accession>A0ABR1PH02</accession>
<feature type="region of interest" description="Disordered" evidence="4">
    <location>
        <begin position="1248"/>
        <end position="1279"/>
    </location>
</feature>
<organism evidence="7 8">
    <name type="scientific">Diaporthe eres</name>
    <name type="common">Phomopsis oblonga</name>
    <dbReference type="NCBI Taxonomy" id="83184"/>
    <lineage>
        <taxon>Eukaryota</taxon>
        <taxon>Fungi</taxon>
        <taxon>Dikarya</taxon>
        <taxon>Ascomycota</taxon>
        <taxon>Pezizomycotina</taxon>
        <taxon>Sordariomycetes</taxon>
        <taxon>Sordariomycetidae</taxon>
        <taxon>Diaporthales</taxon>
        <taxon>Diaporthaceae</taxon>
        <taxon>Diaporthe</taxon>
        <taxon>Diaporthe eres species complex</taxon>
    </lineage>
</organism>
<dbReference type="SMART" id="SM00717">
    <property type="entry name" value="SANT"/>
    <property type="match status" value="1"/>
</dbReference>
<dbReference type="PANTHER" id="PTHR47807">
    <property type="entry name" value="PROTEIN TBF1"/>
    <property type="match status" value="1"/>
</dbReference>
<dbReference type="InterPro" id="IPR001005">
    <property type="entry name" value="SANT/Myb"/>
</dbReference>
<evidence type="ECO:0000256" key="4">
    <source>
        <dbReference type="SAM" id="MobiDB-lite"/>
    </source>
</evidence>
<dbReference type="Proteomes" id="UP001430848">
    <property type="component" value="Unassembled WGS sequence"/>
</dbReference>
<dbReference type="Pfam" id="PF00249">
    <property type="entry name" value="Myb_DNA-binding"/>
    <property type="match status" value="1"/>
</dbReference>
<dbReference type="SUPFAM" id="SSF46689">
    <property type="entry name" value="Homeodomain-like"/>
    <property type="match status" value="1"/>
</dbReference>
<dbReference type="InterPro" id="IPR009057">
    <property type="entry name" value="Homeodomain-like_sf"/>
</dbReference>
<comment type="caution">
    <text evidence="7">The sequence shown here is derived from an EMBL/GenBank/DDBJ whole genome shotgun (WGS) entry which is preliminary data.</text>
</comment>
<evidence type="ECO:0000256" key="1">
    <source>
        <dbReference type="ARBA" id="ARBA00023125"/>
    </source>
</evidence>
<evidence type="ECO:0000313" key="7">
    <source>
        <dbReference type="EMBL" id="KAK7736475.1"/>
    </source>
</evidence>
<dbReference type="PROSITE" id="PS51294">
    <property type="entry name" value="HTH_MYB"/>
    <property type="match status" value="1"/>
</dbReference>
<dbReference type="PANTHER" id="PTHR47807:SF1">
    <property type="entry name" value="PROTEIN TBF1"/>
    <property type="match status" value="1"/>
</dbReference>
<dbReference type="InterPro" id="IPR052833">
    <property type="entry name" value="Telomeric_DNA-bd_trans-reg"/>
</dbReference>
<feature type="region of interest" description="Disordered" evidence="4">
    <location>
        <begin position="682"/>
        <end position="715"/>
    </location>
</feature>
<sequence length="1279" mass="139236">MADAAGKTPKNEPDPATKSTTPTVKTEEAPQQLEAISKTDHSGHPRDASQSPTSSKTIKSETNGSSDALARARDAAPVIPTAAAGASTSSTIPAVAPPPGPAAAAAPPTSLAAPAAVPPAESVTPAKRSRTPDPDQEPSADKKQKTEHVPEHDIQKIGDLKADAEASAEASAEANAEASAEAMAEAMADANTNGDGVSSWDLESMLANALGAVNDAKGVAGAEDAMDIDNLMSSPPLPPPRRRLEKMKFIETPTYFSRSMGLPILGSLAVQILLALFQQPSEVTDKIIRDARTEGGKVYVALRATFMATLKLFTDSTAFLNADDLDIHDPGDRETIQMANLANMCASFYGPGGPTMATAHDYFLNIMIPENGMITEDISALYLDQKTQSFLAYANVMEDKESTRNSLMDKFFPKELEDLNISGINEDDFVRPFTERRNLLKAVGHDKEKRRQLEAKYQFATFLDNLSAFIRSNFESIVDYAEGHGFEIPNEPGEEEALLLEGVQPPSTYTGAFPGQRRPNGADLDSGYEATGLASLIAEKLAPIDVNSYGQASAGTADGSNLPPTQSLPTAVLYERARQAAVAKSSTAHVRREGLHSTRRPWTPEEEKALMQGLDMVKGPHWSQILQLFGLNGTLSDILKDRTQVQLKDKARNLKLFFLKTNSEMPYYLQCVTGELKTRAPGQAARKEAEEQARQGSVNPSSGMQGSYAPSYSNGTTTNSTTTMWDMMLMGGGPYGRRHRRGHRRSKTHRKCRACREPIGRVTLYGKRIDLPYCQKHHCTKVIGSAVCQEQRNGRNPNWQYCDMHLRCQAMSPDGFSCMKSVKDGNPERFKYCDDHGCKYPHCEHGKHEGSKGYCPQHCCLAAPHNWCERPRLVGDGSFFCETHTCEAQTCTAEVAGRGDRGDASRSCESHRLCAREGCTARCHTRDTGVRVKWCGLHYCQEAACQSERAPGNRQHCREHICMEPLCGNGRLDMGAGRYCLDHQCKTERCFERRDQRNPGAEHCALHICWVEHCLKPAILGRNRCDDHRYCREQGCKEYIFIERGPEGDIRHPTCENHHKTQCPATNLGGNRCMNRLERGQTCCKDHSCELGSCSNQRSFASLQYCEAHKCTVAACQQLRKNTIAGLDLASGSLRASLLLSGAGGVGGGALPMSSYCAAHACAGDGGRCGDRVAELGRSSFCPGHECCHRGCAKEATRLPRRRSSTAGYCDRHYQRRRAGGGGGMPGGPFGPMPVPMPMGMPMGFPPFFGGQGYDSSDSDSESDYGRRPRGLPFGGMAF</sequence>
<proteinExistence type="predicted"/>
<evidence type="ECO:0000259" key="6">
    <source>
        <dbReference type="PROSITE" id="PS51294"/>
    </source>
</evidence>
<dbReference type="EMBL" id="JAKNSF020000010">
    <property type="protein sequence ID" value="KAK7736475.1"/>
    <property type="molecule type" value="Genomic_DNA"/>
</dbReference>